<sequence>MTTEYYIIIFAILILCVMYHTATTDDITGIIPLSKYPEMNLLKNNYDIILRELNHILTTGLWSNYDDLHKKDIFRNNNIEYVSKQLNEDVSKVDNKTNEPKWKIFGLIFNKHIKNDNQCPKTIELLKSIPCIINAGFSCLEAGKATDVHTDDNKNYYRYQLPIIIPKGNTGFKVSDITIDYKTNEPFIFDDSYPHQAWNYTNEIRVVLICDIMHK</sequence>
<keyword evidence="2" id="KW-0223">Dioxygenase</keyword>
<dbReference type="Pfam" id="PF05118">
    <property type="entry name" value="Asp_Arg_Hydrox"/>
    <property type="match status" value="1"/>
</dbReference>
<dbReference type="InterPro" id="IPR051821">
    <property type="entry name" value="Asp/Asn_beta-hydroxylase"/>
</dbReference>
<feature type="transmembrane region" description="Helical" evidence="4">
    <location>
        <begin position="5"/>
        <end position="22"/>
    </location>
</feature>
<name>A0A3G5A332_9VIRU</name>
<accession>A0A3G5A332</accession>
<dbReference type="PANTHER" id="PTHR46332:SF5">
    <property type="entry name" value="ASPARTATE BETA-HYDROXYLASE DOMAIN CONTAINING 2"/>
    <property type="match status" value="1"/>
</dbReference>
<keyword evidence="4" id="KW-0472">Membrane</keyword>
<keyword evidence="4" id="KW-1133">Transmembrane helix</keyword>
<gene>
    <name evidence="6" type="ORF">Gaeavirus1_26</name>
</gene>
<dbReference type="Gene3D" id="2.60.120.330">
    <property type="entry name" value="B-lactam Antibiotic, Isopenicillin N Synthase, Chain"/>
    <property type="match status" value="1"/>
</dbReference>
<dbReference type="GO" id="GO:0051213">
    <property type="term" value="F:dioxygenase activity"/>
    <property type="evidence" value="ECO:0007669"/>
    <property type="project" value="UniProtKB-KW"/>
</dbReference>
<reference evidence="6" key="1">
    <citation type="submission" date="2018-10" db="EMBL/GenBank/DDBJ databases">
        <title>Hidden diversity of soil giant viruses.</title>
        <authorList>
            <person name="Schulz F."/>
            <person name="Alteio L."/>
            <person name="Goudeau D."/>
            <person name="Ryan E.M."/>
            <person name="Malmstrom R.R."/>
            <person name="Blanchard J."/>
            <person name="Woyke T."/>
        </authorList>
    </citation>
    <scope>NUCLEOTIDE SEQUENCE</scope>
    <source>
        <strain evidence="6">GAV1</strain>
    </source>
</reference>
<proteinExistence type="inferred from homology"/>
<feature type="domain" description="Aspartyl/asparaginy/proline hydroxylase" evidence="5">
    <location>
        <begin position="80"/>
        <end position="214"/>
    </location>
</feature>
<comment type="similarity">
    <text evidence="1">Belongs to the aspartyl/asparaginyl beta-hydroxylase family.</text>
</comment>
<organism evidence="6">
    <name type="scientific">Gaeavirus sp</name>
    <dbReference type="NCBI Taxonomy" id="2487767"/>
    <lineage>
        <taxon>Viruses</taxon>
        <taxon>Varidnaviria</taxon>
        <taxon>Bamfordvirae</taxon>
        <taxon>Nucleocytoviricota</taxon>
        <taxon>Megaviricetes</taxon>
        <taxon>Imitervirales</taxon>
        <taxon>Mimiviridae</taxon>
        <taxon>Klosneuvirinae</taxon>
    </lineage>
</organism>
<keyword evidence="4" id="KW-0812">Transmembrane</keyword>
<evidence type="ECO:0000256" key="4">
    <source>
        <dbReference type="SAM" id="Phobius"/>
    </source>
</evidence>
<evidence type="ECO:0000256" key="1">
    <source>
        <dbReference type="ARBA" id="ARBA00007730"/>
    </source>
</evidence>
<evidence type="ECO:0000256" key="3">
    <source>
        <dbReference type="ARBA" id="ARBA00023002"/>
    </source>
</evidence>
<evidence type="ECO:0000313" key="6">
    <source>
        <dbReference type="EMBL" id="AYV79889.1"/>
    </source>
</evidence>
<dbReference type="EMBL" id="MK072199">
    <property type="protein sequence ID" value="AYV79889.1"/>
    <property type="molecule type" value="Genomic_DNA"/>
</dbReference>
<dbReference type="InterPro" id="IPR027443">
    <property type="entry name" value="IPNS-like_sf"/>
</dbReference>
<evidence type="ECO:0000256" key="2">
    <source>
        <dbReference type="ARBA" id="ARBA00022964"/>
    </source>
</evidence>
<protein>
    <recommendedName>
        <fullName evidence="5">Aspartyl/asparaginy/proline hydroxylase domain-containing protein</fullName>
    </recommendedName>
</protein>
<keyword evidence="3" id="KW-0560">Oxidoreductase</keyword>
<evidence type="ECO:0000259" key="5">
    <source>
        <dbReference type="Pfam" id="PF05118"/>
    </source>
</evidence>
<dbReference type="PANTHER" id="PTHR46332">
    <property type="entry name" value="ASPARTATE BETA-HYDROXYLASE DOMAIN-CONTAINING PROTEIN 2"/>
    <property type="match status" value="1"/>
</dbReference>
<dbReference type="SUPFAM" id="SSF51197">
    <property type="entry name" value="Clavaminate synthase-like"/>
    <property type="match status" value="1"/>
</dbReference>
<dbReference type="InterPro" id="IPR007803">
    <property type="entry name" value="Asp/Arg/Pro-Hydrxlase"/>
</dbReference>